<dbReference type="EMBL" id="JAUJEA010000009">
    <property type="protein sequence ID" value="MDN5203891.1"/>
    <property type="molecule type" value="Genomic_DNA"/>
</dbReference>
<accession>A0ABT8KT30</accession>
<evidence type="ECO:0000313" key="1">
    <source>
        <dbReference type="EMBL" id="MDN5203891.1"/>
    </source>
</evidence>
<reference evidence="1" key="1">
    <citation type="submission" date="2023-06" db="EMBL/GenBank/DDBJ databases">
        <title>Genomic of Parafulvivirga corallium.</title>
        <authorList>
            <person name="Wang G."/>
        </authorList>
    </citation>
    <scope>NUCLEOTIDE SEQUENCE</scope>
    <source>
        <strain evidence="1">BMA10</strain>
    </source>
</reference>
<sequence length="255" mass="30193">MNGSAFGYFFVLINITLLPNISAQSGKEQTHDFLVGSSLETTFEAYEEKVGRGAHIFNGHEYVPLKGMIIIGHEFFLTEYLEPGDIVYEGNFYRDIEMLYDCHKDEILIAHYSQRGRLVKIRINKDKVEEFRFMGHYFKHLRDKNVATLNFPGSGFYDLLYDNGKNGTRLLVKRIKGFQDRIEEKKLIGEFEQKDRFYIIKNNTYERVRKKKSLLKVFEDKKKEIKSYVKKQKLDFKRDQENAILQIVKFYDQSF</sequence>
<protein>
    <submittedName>
        <fullName evidence="1">Uncharacterized protein</fullName>
    </submittedName>
</protein>
<dbReference type="RefSeq" id="WP_346753915.1">
    <property type="nucleotide sequence ID" value="NZ_JAUJEA010000009.1"/>
</dbReference>
<keyword evidence="2" id="KW-1185">Reference proteome</keyword>
<proteinExistence type="predicted"/>
<evidence type="ECO:0000313" key="2">
    <source>
        <dbReference type="Proteomes" id="UP001172082"/>
    </source>
</evidence>
<gene>
    <name evidence="1" type="ORF">QQ008_21040</name>
</gene>
<dbReference type="Proteomes" id="UP001172082">
    <property type="component" value="Unassembled WGS sequence"/>
</dbReference>
<organism evidence="1 2">
    <name type="scientific">Splendidivirga corallicola</name>
    <dbReference type="NCBI Taxonomy" id="3051826"/>
    <lineage>
        <taxon>Bacteria</taxon>
        <taxon>Pseudomonadati</taxon>
        <taxon>Bacteroidota</taxon>
        <taxon>Cytophagia</taxon>
        <taxon>Cytophagales</taxon>
        <taxon>Splendidivirgaceae</taxon>
        <taxon>Splendidivirga</taxon>
    </lineage>
</organism>
<name>A0ABT8KT30_9BACT</name>
<comment type="caution">
    <text evidence="1">The sequence shown here is derived from an EMBL/GenBank/DDBJ whole genome shotgun (WGS) entry which is preliminary data.</text>
</comment>